<dbReference type="SUPFAM" id="SSF49899">
    <property type="entry name" value="Concanavalin A-like lectins/glucanases"/>
    <property type="match status" value="9"/>
</dbReference>
<evidence type="ECO:0000259" key="7">
    <source>
        <dbReference type="PROSITE" id="PS00022"/>
    </source>
</evidence>
<dbReference type="Gene3D" id="4.10.400.10">
    <property type="entry name" value="Low-density Lipoprotein Receptor"/>
    <property type="match status" value="10"/>
</dbReference>
<dbReference type="InterPro" id="IPR000998">
    <property type="entry name" value="MAM_dom"/>
</dbReference>
<dbReference type="CDD" id="cd00112">
    <property type="entry name" value="LDLa"/>
    <property type="match status" value="10"/>
</dbReference>
<evidence type="ECO:0000256" key="1">
    <source>
        <dbReference type="ARBA" id="ARBA00004370"/>
    </source>
</evidence>
<dbReference type="PROSITE" id="PS01186">
    <property type="entry name" value="EGF_2"/>
    <property type="match status" value="1"/>
</dbReference>
<organism evidence="9 10">
    <name type="scientific">Balaenoptera musculus</name>
    <name type="common">Blue whale</name>
    <dbReference type="NCBI Taxonomy" id="9771"/>
    <lineage>
        <taxon>Eukaryota</taxon>
        <taxon>Metazoa</taxon>
        <taxon>Chordata</taxon>
        <taxon>Craniata</taxon>
        <taxon>Vertebrata</taxon>
        <taxon>Euteleostomi</taxon>
        <taxon>Mammalia</taxon>
        <taxon>Eutheria</taxon>
        <taxon>Laurasiatheria</taxon>
        <taxon>Artiodactyla</taxon>
        <taxon>Whippomorpha</taxon>
        <taxon>Cetacea</taxon>
        <taxon>Mysticeti</taxon>
        <taxon>Balaenopteridae</taxon>
        <taxon>Balaenoptera</taxon>
    </lineage>
</organism>
<dbReference type="FunFam" id="2.10.25.10:FF:000975">
    <property type="entry name" value="MAM and LDL-receptor class A domain-containing protein 1"/>
    <property type="match status" value="1"/>
</dbReference>
<dbReference type="Proteomes" id="UP000694857">
    <property type="component" value="Chromosome 2"/>
</dbReference>
<sequence>MNCLGLICQELRIVTSSFSHKRQIWKSKNREKRKNVFNYEPTHYNGLISEKTYQALLFCLARMLAFPKNEAFGILWISCIFTSVLVQQGMEAFQCDNGVSLPPDNVCDFTDQCGDMSDEQQCSHYERCDFEDGLCSMMQDQSLRLGWTKRNGTTGPSPPLHDHNGDTSAHFLSLVSNVDSPSSNLRSRVFLSTNNQHACQITFYYFSSQMNGKLTVGFQTTCGGPTQHLWQSTAGLQNQWERTVLKIQSPQRFQVVFEGQMISTHEQDEVIAIDDISFSSGCLPANDEILPCQETSNTKKEQCHPDISLCRFDSTDEGLRLCQACGFDFDMCDWVSETSAGQTSWMRTKAREISVLESPPQQDQSGDDEGYYIWVGAKHASTLNRLDSRAYLNSSVCHCLGKSCHLQFYYSMENSVLRVGLYNKKEEEIFWTYNISTHRKWVKADVLIPEGLKTFKIIFEGTILSQKGFIGLDQLWVYACAQAPSRQLCSADEFPCASGQCIAQELVCDSQQDCSDESDEDPATCSNHLRCGFESGFCGWEPLLTEEDSHWEFVKRLTSVDRHLPDAENTTNTNHGSFIYLGAHGSPAVAKLGSPVLTKSLNASTLCQVQFWYRLSQHSHLSVFTRTSLDGDLQKQGDLIGISKSQWRQAKIDLLAKAGESTLPFQLILEATVLSSHATVALDDISVSQECEISYKTLPSTSVQSKVSECGFEADSCGWFEAASEDDFDWTWSSRSNLSADFEQQAPPWDHTRNTSQGHFMFILKKSNSLSQIAKLQSPTFSQTGPGCTLSFWFYNYGLSVGAAELQLHMENSSDSTVLWRVLYNQGNQWSQATVQLGRLTQPFHLSLHKVSLGIYDGVSAIDDVRFENCILPPPSKSCKGPDHFWCLHTKTCIKKLQLCDLVDDCGDYTDEVNCVPELQCDFENGICNWEQDTEDDFDWTWNQGPTSTLNTGPMKDNTLGTAKGHYLYIESSEPQVFQHRAALLSPILNATDVEGCTFRFYYHMFGKHIYKLAIYQRIWNNTRGQLLWQIFGNQGNIWIRKHLNIFSRRPFQISVEASVGDGFTGDIAIDDLSFMDCTFYPGNLPVDLPTPPETSVPVTLPPHNCTDNEFVCRSDGQCVENIQKCDFRYDCPDKSDESSCAMEVCSFEKGSLCKWYQPISEKVIQDSNTFRWGLGNGTSIHHGEENHRPSVDHTINTADGWYLYADSSNGKFGDMADILTPVISRTGPKCTLVFWTHMNGATVGSLQVLSKKDNVTSKLWAQRGQQGAQWKKIEVFLGVHSHIQIVFRAKRGISYIGDVAVDDISFQDCSPLLSADRTCTAQEFTCANKHCIARDKLCDFVNDCADNSDETPFICGTSSGCCDFEFDLCSWEQEQDDDFDWNLKTSSIPASGTEPAADHTWRNSSGHYIFINSLFPQQPMRAARISSPVISRRSKNCKIIFHYHMYGHGIGALTLIQVSVSNQTKVLFNLTVEQGNFWKREELSLSGDEDFQLKFEGRVGKGHHGDIALDDIVLTKNCLSFHHSMKEELNMPLPAGYCPYGYRECQNGKCYKPEQSCNFVDDCGDYTDENDCGSSCTFEKGWCGWQNSLAENFDWVLGVGSPQSLRPPRDHTLGNENGHFLYLEATPVGLRGEEAHLKSGLWQEASAACTMSFWYFISRKATGSIQVLIKTEKGLSKVWQESKQNSGDHWQKAVILLGKLRNFEVIFQGIRTRDLGGGAAIDDIEFENCMTVGETSEICPEATDFLCHNKKCIASHQVCDYQPDCSDRSDEAHCGQYTNTTGSCNFEITSGSWTTACSLTQDSQDDLDWVIGSRIPIEALSPDLDHTPGSGQHFLYVNSSGPKEGYTARITTSQCFPASLGMCTVRFWFYMVDPRSMGVLKVYTVEESGLNILVWSVIGSKRTGWMYGHVPLSSNSPFKVAFEADLSGKENIFIALDDISFTPECIFGGPVTIQPSPCEAGQFSCIYTLQCVPLSGKCNGQEDCMDGSDEMDCSLSPPPQLCGQMKFQCSANECIPSLLLCDGVPDCRFNEDESGCSNENCSDGALMCASSNSCIPVHKRCDGFADCMDFQPDESSCLECPRGYCRNGGTCVVEKNGPGCRCGQGWKGNRCHIKVNPPIADFTDTQNNIWTLLGIGLAFLTTHITVAVLCFLAKRKVPVRKTKRSVNCALVNPIYGNWSNPEKTESSIYSFSNPLYDTTSGSLETVSNHLK</sequence>
<dbReference type="CDD" id="cd06263">
    <property type="entry name" value="MAM"/>
    <property type="match status" value="8"/>
</dbReference>
<dbReference type="CDD" id="cd00054">
    <property type="entry name" value="EGF_CA"/>
    <property type="match status" value="1"/>
</dbReference>
<proteinExistence type="predicted"/>
<dbReference type="PANTHER" id="PTHR23282:SF140">
    <property type="entry name" value="MAM AND LDL-RECEPTOR CLASS A DOMAIN-CONTAINING PROTEIN 1"/>
    <property type="match status" value="1"/>
</dbReference>
<keyword evidence="5" id="KW-0325">Glycoprotein</keyword>
<keyword evidence="9" id="KW-1185">Reference proteome</keyword>
<dbReference type="InterPro" id="IPR002172">
    <property type="entry name" value="LDrepeatLR_classA_rpt"/>
</dbReference>
<dbReference type="FunFam" id="2.60.120.200:FF:000232">
    <property type="entry name" value="MAM and LDL receptor class A domain containing 1"/>
    <property type="match status" value="1"/>
</dbReference>
<dbReference type="GO" id="GO:0016020">
    <property type="term" value="C:membrane"/>
    <property type="evidence" value="ECO:0007669"/>
    <property type="project" value="UniProtKB-SubCell"/>
</dbReference>
<dbReference type="InterPro" id="IPR036055">
    <property type="entry name" value="LDL_receptor-like_sf"/>
</dbReference>
<dbReference type="FunFam" id="2.60.120.200:FF:000182">
    <property type="entry name" value="MAM and LDL-receptor class A domain-containing protein 1"/>
    <property type="match status" value="1"/>
</dbReference>
<dbReference type="PRINTS" id="PR00261">
    <property type="entry name" value="LDLRECEPTOR"/>
</dbReference>
<dbReference type="PROSITE" id="PS00022">
    <property type="entry name" value="EGF_1"/>
    <property type="match status" value="1"/>
</dbReference>
<dbReference type="FunFam" id="4.10.400.10:FF:000186">
    <property type="entry name" value="MAM and LDL-receptor class A domain-containing protein 1"/>
    <property type="match status" value="1"/>
</dbReference>
<keyword evidence="2" id="KW-0677">Repeat</keyword>
<dbReference type="InterPro" id="IPR000742">
    <property type="entry name" value="EGF"/>
</dbReference>
<dbReference type="Gene3D" id="2.60.120.200">
    <property type="match status" value="9"/>
</dbReference>
<dbReference type="Pfam" id="PF00629">
    <property type="entry name" value="MAM"/>
    <property type="match status" value="9"/>
</dbReference>
<keyword evidence="3 6" id="KW-0472">Membrane</keyword>
<keyword evidence="4" id="KW-1015">Disulfide bond</keyword>
<dbReference type="SUPFAM" id="SSF57196">
    <property type="entry name" value="EGF/Laminin"/>
    <property type="match status" value="1"/>
</dbReference>
<evidence type="ECO:0000256" key="4">
    <source>
        <dbReference type="ARBA" id="ARBA00023157"/>
    </source>
</evidence>
<gene>
    <name evidence="10" type="primary">MALRD1</name>
</gene>
<dbReference type="PANTHER" id="PTHR23282">
    <property type="entry name" value="APICAL ENDOSOMAL GLYCOPROTEIN PRECURSOR"/>
    <property type="match status" value="1"/>
</dbReference>
<keyword evidence="6" id="KW-1133">Transmembrane helix</keyword>
<evidence type="ECO:0000256" key="3">
    <source>
        <dbReference type="ARBA" id="ARBA00023136"/>
    </source>
</evidence>
<dbReference type="SMART" id="SM00137">
    <property type="entry name" value="MAM"/>
    <property type="match status" value="9"/>
</dbReference>
<dbReference type="FunFam" id="4.10.400.10:FF:000067">
    <property type="entry name" value="Serine peptidase inhibitor, Kunitz type 1"/>
    <property type="match status" value="1"/>
</dbReference>
<dbReference type="PRINTS" id="PR00020">
    <property type="entry name" value="MAMDOMAIN"/>
</dbReference>
<accession>A0A8B8WIZ7</accession>
<keyword evidence="6" id="KW-0812">Transmembrane</keyword>
<dbReference type="OrthoDB" id="412155at2759"/>
<evidence type="ECO:0000256" key="2">
    <source>
        <dbReference type="ARBA" id="ARBA00022737"/>
    </source>
</evidence>
<evidence type="ECO:0000256" key="6">
    <source>
        <dbReference type="SAM" id="Phobius"/>
    </source>
</evidence>
<dbReference type="InterPro" id="IPR051560">
    <property type="entry name" value="MAM_domain-containing"/>
</dbReference>
<dbReference type="InterPro" id="IPR013320">
    <property type="entry name" value="ConA-like_dom_sf"/>
</dbReference>
<dbReference type="GeneID" id="118889525"/>
<evidence type="ECO:0000313" key="10">
    <source>
        <dbReference type="RefSeq" id="XP_036697163.1"/>
    </source>
</evidence>
<dbReference type="FunFam" id="4.10.400.10:FF:000182">
    <property type="entry name" value="MAM and LDL-receptor class A domain-containing protein 1"/>
    <property type="match status" value="1"/>
</dbReference>
<dbReference type="FunFam" id="4.10.400.10:FF:000142">
    <property type="entry name" value="MAM and LDL receptor class A domain-containing 1"/>
    <property type="match status" value="1"/>
</dbReference>
<reference evidence="10" key="1">
    <citation type="submission" date="2025-08" db="UniProtKB">
        <authorList>
            <consortium name="RefSeq"/>
        </authorList>
    </citation>
    <scope>IDENTIFICATION</scope>
    <source>
        <tissue evidence="10">Epidermis and Blubber</tissue>
    </source>
</reference>
<dbReference type="RefSeq" id="XP_036697163.1">
    <property type="nucleotide sequence ID" value="XM_036841268.1"/>
</dbReference>
<comment type="subcellular location">
    <subcellularLocation>
        <location evidence="1">Membrane</location>
    </subcellularLocation>
</comment>
<feature type="domain" description="EGF-like" evidence="7 8">
    <location>
        <begin position="2101"/>
        <end position="2112"/>
    </location>
</feature>
<dbReference type="InterPro" id="IPR023415">
    <property type="entry name" value="LDLR_class-A_CS"/>
</dbReference>
<dbReference type="SMART" id="SM00192">
    <property type="entry name" value="LDLa"/>
    <property type="match status" value="10"/>
</dbReference>
<evidence type="ECO:0000313" key="9">
    <source>
        <dbReference type="Proteomes" id="UP000694857"/>
    </source>
</evidence>
<dbReference type="SUPFAM" id="SSF57424">
    <property type="entry name" value="LDL receptor-like module"/>
    <property type="match status" value="10"/>
</dbReference>
<evidence type="ECO:0000256" key="5">
    <source>
        <dbReference type="ARBA" id="ARBA00023180"/>
    </source>
</evidence>
<name>A0A8B8WIZ7_BALMU</name>
<dbReference type="KEGG" id="bmus:118889525"/>
<dbReference type="Gene3D" id="2.10.25.10">
    <property type="entry name" value="Laminin"/>
    <property type="match status" value="1"/>
</dbReference>
<protein>
    <submittedName>
        <fullName evidence="10">MAM and LDL-receptor class A domain-containing protein 1</fullName>
    </submittedName>
</protein>
<evidence type="ECO:0000259" key="8">
    <source>
        <dbReference type="PROSITE" id="PS01186"/>
    </source>
</evidence>
<dbReference type="PROSITE" id="PS01209">
    <property type="entry name" value="LDLRA_1"/>
    <property type="match status" value="7"/>
</dbReference>
<dbReference type="Pfam" id="PF00057">
    <property type="entry name" value="Ldl_recept_a"/>
    <property type="match status" value="6"/>
</dbReference>
<dbReference type="FunFam" id="4.10.400.10:FF:000135">
    <property type="entry name" value="LDL receptor protein 1, isoform G"/>
    <property type="match status" value="1"/>
</dbReference>
<feature type="transmembrane region" description="Helical" evidence="6">
    <location>
        <begin position="2130"/>
        <end position="2154"/>
    </location>
</feature>
<dbReference type="CTD" id="340895"/>